<feature type="domain" description="PH" evidence="1">
    <location>
        <begin position="110"/>
        <end position="276"/>
    </location>
</feature>
<accession>A0ABQ9VL50</accession>
<keyword evidence="3" id="KW-1185">Reference proteome</keyword>
<dbReference type="PANTHER" id="PTHR22829">
    <property type="entry name" value="DEP DOMAIN PROTEIN"/>
    <property type="match status" value="1"/>
</dbReference>
<gene>
    <name evidence="2" type="primary">PREX1_4</name>
    <name evidence="2" type="ORF">P7K49_009851</name>
</gene>
<evidence type="ECO:0000313" key="2">
    <source>
        <dbReference type="EMBL" id="KAK2110105.1"/>
    </source>
</evidence>
<organism evidence="2 3">
    <name type="scientific">Saguinus oedipus</name>
    <name type="common">Cotton-top tamarin</name>
    <name type="synonym">Oedipomidas oedipus</name>
    <dbReference type="NCBI Taxonomy" id="9490"/>
    <lineage>
        <taxon>Eukaryota</taxon>
        <taxon>Metazoa</taxon>
        <taxon>Chordata</taxon>
        <taxon>Craniata</taxon>
        <taxon>Vertebrata</taxon>
        <taxon>Euteleostomi</taxon>
        <taxon>Mammalia</taxon>
        <taxon>Eutheria</taxon>
        <taxon>Euarchontoglires</taxon>
        <taxon>Primates</taxon>
        <taxon>Haplorrhini</taxon>
        <taxon>Platyrrhini</taxon>
        <taxon>Cebidae</taxon>
        <taxon>Callitrichinae</taxon>
        <taxon>Saguinus</taxon>
    </lineage>
</organism>
<reference evidence="2 3" key="1">
    <citation type="submission" date="2023-05" db="EMBL/GenBank/DDBJ databases">
        <title>B98-5 Cell Line De Novo Hybrid Assembly: An Optical Mapping Approach.</title>
        <authorList>
            <person name="Kananen K."/>
            <person name="Auerbach J.A."/>
            <person name="Kautto E."/>
            <person name="Blachly J.S."/>
        </authorList>
    </citation>
    <scope>NUCLEOTIDE SEQUENCE [LARGE SCALE GENOMIC DNA]</scope>
    <source>
        <strain evidence="2">B95-8</strain>
        <tissue evidence="2">Cell line</tissue>
    </source>
</reference>
<dbReference type="SUPFAM" id="SSF50729">
    <property type="entry name" value="PH domain-like"/>
    <property type="match status" value="1"/>
</dbReference>
<sequence>MWAPGIAELISALCCPWSMMQPQGVPFTLFVRILGVPGALHHDSPESWCSRLLLCWKPEICLACRHPCSPGPPAKPKAVMSDNERRLLSQAAQLLTTRKLGSNLTDICTQLLLQGTLLKISAGNIQERAFFLFDNLLVYCKRKSRVTGSKKSTKRTKSINGSLYIFRGRINTEVMEVENVEDGTGLEVQLPILDLVRALPVLEWKGLVMGRIEGHTVESLLHLCLLPLPADYHSNGYTVTNGWKIHNTAKNKWFVCMAKTAEEKQKWLDAIIREREQRESLKLGMERDAYVMIAEKGEKLYHMMMNKKVNLIKDRRRKLSTVPKCFLGKPYNVLDTPERTKGLKPREACGAAGERSWPALRDLCLECMDLGSPHFPKAFAEA</sequence>
<comment type="caution">
    <text evidence="2">The sequence shown here is derived from an EMBL/GenBank/DDBJ whole genome shotgun (WGS) entry which is preliminary data.</text>
</comment>
<dbReference type="Proteomes" id="UP001266305">
    <property type="component" value="Unassembled WGS sequence"/>
</dbReference>
<dbReference type="PROSITE" id="PS50003">
    <property type="entry name" value="PH_DOMAIN"/>
    <property type="match status" value="1"/>
</dbReference>
<dbReference type="InterPro" id="IPR055251">
    <property type="entry name" value="SOS1_NGEF_PH"/>
</dbReference>
<proteinExistence type="predicted"/>
<evidence type="ECO:0000259" key="1">
    <source>
        <dbReference type="PROSITE" id="PS50003"/>
    </source>
</evidence>
<dbReference type="EMBL" id="JASSZA010000005">
    <property type="protein sequence ID" value="KAK2110105.1"/>
    <property type="molecule type" value="Genomic_DNA"/>
</dbReference>
<protein>
    <submittedName>
        <fullName evidence="2">Phosphatidylinositol-3,4, 5-trisphosphate-dependent Rac exchanger 1 protein</fullName>
    </submittedName>
</protein>
<dbReference type="Gene3D" id="2.30.29.30">
    <property type="entry name" value="Pleckstrin-homology domain (PH domain)/Phosphotyrosine-binding domain (PTB)"/>
    <property type="match status" value="2"/>
</dbReference>
<dbReference type="PANTHER" id="PTHR22829:SF6">
    <property type="entry name" value="PHOSPHATIDYLINOSITOL 3,4,5-TRISPHOSPHATE-DEPENDENT RAC EXCHANGER 1 PROTEIN"/>
    <property type="match status" value="1"/>
</dbReference>
<name>A0ABQ9VL50_SAGOE</name>
<dbReference type="InterPro" id="IPR011993">
    <property type="entry name" value="PH-like_dom_sf"/>
</dbReference>
<evidence type="ECO:0000313" key="3">
    <source>
        <dbReference type="Proteomes" id="UP001266305"/>
    </source>
</evidence>
<dbReference type="InterPro" id="IPR001849">
    <property type="entry name" value="PH_domain"/>
</dbReference>
<dbReference type="SMART" id="SM00233">
    <property type="entry name" value="PH"/>
    <property type="match status" value="1"/>
</dbReference>
<dbReference type="Pfam" id="PF22697">
    <property type="entry name" value="SOS1_NGEF_PH"/>
    <property type="match status" value="1"/>
</dbReference>
<dbReference type="InterPro" id="IPR051832">
    <property type="entry name" value="mTOR-Rac_regulators"/>
</dbReference>